<accession>A0A3M8B8S1</accession>
<protein>
    <submittedName>
        <fullName evidence="1">Uncharacterized protein</fullName>
    </submittedName>
</protein>
<proteinExistence type="predicted"/>
<dbReference type="RefSeq" id="WP_122903554.1">
    <property type="nucleotide sequence ID" value="NZ_RHHS01000013.1"/>
</dbReference>
<dbReference type="Proteomes" id="UP000268829">
    <property type="component" value="Unassembled WGS sequence"/>
</dbReference>
<dbReference type="AlphaFoldDB" id="A0A3M8B8S1"/>
<organism evidence="1 2">
    <name type="scientific">Brevibacillus gelatini</name>
    <dbReference type="NCBI Taxonomy" id="1655277"/>
    <lineage>
        <taxon>Bacteria</taxon>
        <taxon>Bacillati</taxon>
        <taxon>Bacillota</taxon>
        <taxon>Bacilli</taxon>
        <taxon>Bacillales</taxon>
        <taxon>Paenibacillaceae</taxon>
        <taxon>Brevibacillus</taxon>
    </lineage>
</organism>
<keyword evidence="2" id="KW-1185">Reference proteome</keyword>
<reference evidence="1 2" key="1">
    <citation type="submission" date="2018-10" db="EMBL/GenBank/DDBJ databases">
        <title>Phylogenomics of Brevibacillus.</title>
        <authorList>
            <person name="Dunlap C."/>
        </authorList>
    </citation>
    <scope>NUCLEOTIDE SEQUENCE [LARGE SCALE GENOMIC DNA]</scope>
    <source>
        <strain evidence="1 2">DSM 100115</strain>
    </source>
</reference>
<dbReference type="EMBL" id="RHHS01000013">
    <property type="protein sequence ID" value="RNB59387.1"/>
    <property type="molecule type" value="Genomic_DNA"/>
</dbReference>
<comment type="caution">
    <text evidence="1">The sequence shown here is derived from an EMBL/GenBank/DDBJ whole genome shotgun (WGS) entry which is preliminary data.</text>
</comment>
<name>A0A3M8B8S1_9BACL</name>
<sequence length="66" mass="7614">MFNFKNRTVHAKTVEPKTTLKKYYGIGSNNQVLDYEGKTRSEAQGFFEMEFASMGSELEYLGSYSR</sequence>
<evidence type="ECO:0000313" key="2">
    <source>
        <dbReference type="Proteomes" id="UP000268829"/>
    </source>
</evidence>
<evidence type="ECO:0000313" key="1">
    <source>
        <dbReference type="EMBL" id="RNB59387.1"/>
    </source>
</evidence>
<dbReference type="OrthoDB" id="9928203at2"/>
<gene>
    <name evidence="1" type="ORF">EDM57_04390</name>
</gene>